<feature type="transmembrane region" description="Helical" evidence="1">
    <location>
        <begin position="21"/>
        <end position="41"/>
    </location>
</feature>
<reference evidence="3" key="1">
    <citation type="journal article" date="2015" name="PLoS Genet.">
        <title>Genome Sequence and Transcriptome Analyses of Chrysochromulina tobin: Metabolic Tools for Enhanced Algal Fitness in the Prominent Order Prymnesiales (Haptophyceae).</title>
        <authorList>
            <person name="Hovde B.T."/>
            <person name="Deodato C.R."/>
            <person name="Hunsperger H.M."/>
            <person name="Ryken S.A."/>
            <person name="Yost W."/>
            <person name="Jha R.K."/>
            <person name="Patterson J."/>
            <person name="Monnat R.J. Jr."/>
            <person name="Barlow S.B."/>
            <person name="Starkenburg S.R."/>
            <person name="Cattolico R.A."/>
        </authorList>
    </citation>
    <scope>NUCLEOTIDE SEQUENCE</scope>
    <source>
        <strain evidence="3">CCMP291</strain>
    </source>
</reference>
<dbReference type="Proteomes" id="UP000037460">
    <property type="component" value="Unassembled WGS sequence"/>
</dbReference>
<evidence type="ECO:0000313" key="2">
    <source>
        <dbReference type="EMBL" id="KOO29969.1"/>
    </source>
</evidence>
<keyword evidence="1" id="KW-1133">Transmembrane helix</keyword>
<organism evidence="2 3">
    <name type="scientific">Chrysochromulina tobinii</name>
    <dbReference type="NCBI Taxonomy" id="1460289"/>
    <lineage>
        <taxon>Eukaryota</taxon>
        <taxon>Haptista</taxon>
        <taxon>Haptophyta</taxon>
        <taxon>Prymnesiophyceae</taxon>
        <taxon>Prymnesiales</taxon>
        <taxon>Chrysochromulinaceae</taxon>
        <taxon>Chrysochromulina</taxon>
    </lineage>
</organism>
<keyword evidence="3" id="KW-1185">Reference proteome</keyword>
<keyword evidence="1" id="KW-0472">Membrane</keyword>
<name>A0A0M0JTV0_9EUKA</name>
<sequence>MLAQSLTRSVHLRHWADVRRILFGWVASLVVWFGLLITFIFYACELFVGGGMWQQLIFAWIFCVFQRFVVNEPVLILAAKGFPILFASEFFANFCGETIVNLLDLSVQAITSCFAFMTKP</sequence>
<dbReference type="AlphaFoldDB" id="A0A0M0JTV0"/>
<accession>A0A0M0JTV0</accession>
<feature type="transmembrane region" description="Helical" evidence="1">
    <location>
        <begin position="53"/>
        <end position="70"/>
    </location>
</feature>
<proteinExistence type="predicted"/>
<keyword evidence="1" id="KW-0812">Transmembrane</keyword>
<evidence type="ECO:0000313" key="3">
    <source>
        <dbReference type="Proteomes" id="UP000037460"/>
    </source>
</evidence>
<evidence type="ECO:0000256" key="1">
    <source>
        <dbReference type="SAM" id="Phobius"/>
    </source>
</evidence>
<comment type="caution">
    <text evidence="2">The sequence shown here is derived from an EMBL/GenBank/DDBJ whole genome shotgun (WGS) entry which is preliminary data.</text>
</comment>
<protein>
    <submittedName>
        <fullName evidence="2">Uncharacterized protein</fullName>
    </submittedName>
</protein>
<gene>
    <name evidence="2" type="ORF">Ctob_004857</name>
</gene>
<dbReference type="EMBL" id="JWZX01002320">
    <property type="protein sequence ID" value="KOO29969.1"/>
    <property type="molecule type" value="Genomic_DNA"/>
</dbReference>